<dbReference type="Proteomes" id="UP001549320">
    <property type="component" value="Unassembled WGS sequence"/>
</dbReference>
<dbReference type="SUPFAM" id="SSF56645">
    <property type="entry name" value="Acyl-CoA dehydrogenase NM domain-like"/>
    <property type="match status" value="1"/>
</dbReference>
<accession>A0ABV2QHC0</accession>
<dbReference type="InterPro" id="IPR036250">
    <property type="entry name" value="AcylCo_DH-like_C"/>
</dbReference>
<proteinExistence type="inferred from homology"/>
<comment type="caution">
    <text evidence="9">The sequence shown here is derived from an EMBL/GenBank/DDBJ whole genome shotgun (WGS) entry which is preliminary data.</text>
</comment>
<dbReference type="InterPro" id="IPR013786">
    <property type="entry name" value="AcylCoA_DH/ox_N"/>
</dbReference>
<dbReference type="Pfam" id="PF00441">
    <property type="entry name" value="Acyl-CoA_dh_1"/>
    <property type="match status" value="1"/>
</dbReference>
<dbReference type="EMBL" id="JBEPSH010000018">
    <property type="protein sequence ID" value="MET4580451.1"/>
    <property type="molecule type" value="Genomic_DNA"/>
</dbReference>
<feature type="domain" description="Acyl-CoA dehydrogenase/oxidase N-terminal" evidence="8">
    <location>
        <begin position="15"/>
        <end position="93"/>
    </location>
</feature>
<evidence type="ECO:0000256" key="5">
    <source>
        <dbReference type="ARBA" id="ARBA00023002"/>
    </source>
</evidence>
<dbReference type="CDD" id="cd00567">
    <property type="entry name" value="ACAD"/>
    <property type="match status" value="1"/>
</dbReference>
<reference evidence="9 10" key="1">
    <citation type="submission" date="2024-06" db="EMBL/GenBank/DDBJ databases">
        <title>Sorghum-associated microbial communities from plants grown in Nebraska, USA.</title>
        <authorList>
            <person name="Schachtman D."/>
        </authorList>
    </citation>
    <scope>NUCLEOTIDE SEQUENCE [LARGE SCALE GENOMIC DNA]</scope>
    <source>
        <strain evidence="9 10">2709</strain>
    </source>
</reference>
<keyword evidence="4" id="KW-0274">FAD</keyword>
<gene>
    <name evidence="9" type="ORF">ABIE13_005592</name>
</gene>
<keyword evidence="5" id="KW-0560">Oxidoreductase</keyword>
<dbReference type="Pfam" id="PF02771">
    <property type="entry name" value="Acyl-CoA_dh_N"/>
    <property type="match status" value="1"/>
</dbReference>
<comment type="cofactor">
    <cofactor evidence="1">
        <name>FAD</name>
        <dbReference type="ChEBI" id="CHEBI:57692"/>
    </cofactor>
</comment>
<dbReference type="SUPFAM" id="SSF47203">
    <property type="entry name" value="Acyl-CoA dehydrogenase C-terminal domain-like"/>
    <property type="match status" value="1"/>
</dbReference>
<feature type="domain" description="Acyl-CoA dehydrogenase/oxidase C-terminal" evidence="6">
    <location>
        <begin position="232"/>
        <end position="374"/>
    </location>
</feature>
<dbReference type="PANTHER" id="PTHR43884:SF20">
    <property type="entry name" value="ACYL-COA DEHYDROGENASE FADE28"/>
    <property type="match status" value="1"/>
</dbReference>
<dbReference type="InterPro" id="IPR046373">
    <property type="entry name" value="Acyl-CoA_Oxase/DH_mid-dom_sf"/>
</dbReference>
<keyword evidence="3" id="KW-0285">Flavoprotein</keyword>
<keyword evidence="10" id="KW-1185">Reference proteome</keyword>
<dbReference type="Gene3D" id="1.10.540.10">
    <property type="entry name" value="Acyl-CoA dehydrogenase/oxidase, N-terminal domain"/>
    <property type="match status" value="1"/>
</dbReference>
<name>A0ABV2QHC0_9BURK</name>
<evidence type="ECO:0000259" key="8">
    <source>
        <dbReference type="Pfam" id="PF02771"/>
    </source>
</evidence>
<organism evidence="9 10">
    <name type="scientific">Ottowia thiooxydans</name>
    <dbReference type="NCBI Taxonomy" id="219182"/>
    <lineage>
        <taxon>Bacteria</taxon>
        <taxon>Pseudomonadati</taxon>
        <taxon>Pseudomonadota</taxon>
        <taxon>Betaproteobacteria</taxon>
        <taxon>Burkholderiales</taxon>
        <taxon>Comamonadaceae</taxon>
        <taxon>Ottowia</taxon>
    </lineage>
</organism>
<dbReference type="InterPro" id="IPR009075">
    <property type="entry name" value="AcylCo_DH/oxidase_C"/>
</dbReference>
<dbReference type="Pfam" id="PF02770">
    <property type="entry name" value="Acyl-CoA_dh_M"/>
    <property type="match status" value="1"/>
</dbReference>
<dbReference type="Gene3D" id="1.20.140.10">
    <property type="entry name" value="Butyryl-CoA Dehydrogenase, subunit A, domain 3"/>
    <property type="match status" value="1"/>
</dbReference>
<dbReference type="PANTHER" id="PTHR43884">
    <property type="entry name" value="ACYL-COA DEHYDROGENASE"/>
    <property type="match status" value="1"/>
</dbReference>
<feature type="domain" description="Acyl-CoA oxidase/dehydrogenase middle" evidence="7">
    <location>
        <begin position="127"/>
        <end position="220"/>
    </location>
</feature>
<dbReference type="Gene3D" id="2.40.110.10">
    <property type="entry name" value="Butyryl-CoA Dehydrogenase, subunit A, domain 2"/>
    <property type="match status" value="1"/>
</dbReference>
<evidence type="ECO:0000313" key="10">
    <source>
        <dbReference type="Proteomes" id="UP001549320"/>
    </source>
</evidence>
<evidence type="ECO:0000256" key="4">
    <source>
        <dbReference type="ARBA" id="ARBA00022827"/>
    </source>
</evidence>
<comment type="similarity">
    <text evidence="2">Belongs to the acyl-CoA dehydrogenase family.</text>
</comment>
<dbReference type="InterPro" id="IPR006091">
    <property type="entry name" value="Acyl-CoA_Oxase/DH_mid-dom"/>
</dbReference>
<sequence>MCWVCEQIAMQFKLSDEQQQFSDALRKWAERAYPFEHRQQLVRGGQGSRAEDWNALVELGLPALGVPEEQGGLGAGGIDHLVAMQEAGRMLLAEPLFTTLWGSAFLRASGNQAALLERVAAGELRLACAVSEAAGRHDADWVEAQAHRNATGWCLSGHKATVLHGGQADLLIVSARTAGAGAESEGITLFAVDAKAPGLKITDSATFDGLRASSVQLDNVQVLAGAVLGNVGQGWEILDGANDFGAALLCAEALGIMEVMRDDTLEHLRTRRQFGQPIGKFQALQHRMAEVALQLEQARSMAWLAMTQVNTDNAVDRRRCVSAAKAHIGQALRFVGQQCVQLNGGLGVSDEMRLTHFFRRAVAIELSLGDTDHHVARFQAQPNFLTA</sequence>
<evidence type="ECO:0000313" key="9">
    <source>
        <dbReference type="EMBL" id="MET4580451.1"/>
    </source>
</evidence>
<evidence type="ECO:0000259" key="7">
    <source>
        <dbReference type="Pfam" id="PF02770"/>
    </source>
</evidence>
<protein>
    <submittedName>
        <fullName evidence="9">Alkylation response protein AidB-like acyl-CoA dehydrogenase</fullName>
    </submittedName>
</protein>
<evidence type="ECO:0000259" key="6">
    <source>
        <dbReference type="Pfam" id="PF00441"/>
    </source>
</evidence>
<dbReference type="InterPro" id="IPR037069">
    <property type="entry name" value="AcylCoA_DH/ox_N_sf"/>
</dbReference>
<evidence type="ECO:0000256" key="2">
    <source>
        <dbReference type="ARBA" id="ARBA00009347"/>
    </source>
</evidence>
<evidence type="ECO:0000256" key="3">
    <source>
        <dbReference type="ARBA" id="ARBA00022630"/>
    </source>
</evidence>
<evidence type="ECO:0000256" key="1">
    <source>
        <dbReference type="ARBA" id="ARBA00001974"/>
    </source>
</evidence>
<dbReference type="InterPro" id="IPR009100">
    <property type="entry name" value="AcylCoA_DH/oxidase_NM_dom_sf"/>
</dbReference>